<reference evidence="2" key="1">
    <citation type="submission" date="2015-05" db="EMBL/GenBank/DDBJ databases">
        <authorList>
            <consortium name="Pathogen Informatics"/>
        </authorList>
    </citation>
    <scope>NUCLEOTIDE SEQUENCE [LARGE SCALE GENOMIC DNA]</scope>
    <source>
        <strain evidence="2">T1-815</strain>
    </source>
</reference>
<dbReference type="Proteomes" id="UP000049472">
    <property type="component" value="Unassembled WGS sequence"/>
</dbReference>
<dbReference type="RefSeq" id="WP_155514855.1">
    <property type="nucleotide sequence ID" value="NZ_CVRQ01000016.1"/>
</dbReference>
<evidence type="ECO:0000313" key="2">
    <source>
        <dbReference type="Proteomes" id="UP000049472"/>
    </source>
</evidence>
<dbReference type="EMBL" id="CVRQ01000016">
    <property type="protein sequence ID" value="CRL36172.1"/>
    <property type="molecule type" value="Genomic_DNA"/>
</dbReference>
<dbReference type="AlphaFoldDB" id="A0A0M6WHM5"/>
<evidence type="ECO:0000313" key="1">
    <source>
        <dbReference type="EMBL" id="CRL36172.1"/>
    </source>
</evidence>
<organism evidence="1 2">
    <name type="scientific">Agathobacter rectalis</name>
    <dbReference type="NCBI Taxonomy" id="39491"/>
    <lineage>
        <taxon>Bacteria</taxon>
        <taxon>Bacillati</taxon>
        <taxon>Bacillota</taxon>
        <taxon>Clostridia</taxon>
        <taxon>Lachnospirales</taxon>
        <taxon>Lachnospiraceae</taxon>
        <taxon>Agathobacter</taxon>
    </lineage>
</organism>
<sequence>MENKLKEALKKLGIETAEQLNAAIRAEKPLDIGIMTSEVAKEQKAAS</sequence>
<name>A0A0M6WHM5_9FIRM</name>
<keyword evidence="2" id="KW-1185">Reference proteome</keyword>
<proteinExistence type="predicted"/>
<gene>
    <name evidence="1" type="ORF">T1815_12681</name>
</gene>
<accession>A0A0M6WHM5</accession>
<protein>
    <submittedName>
        <fullName evidence="1">Uncharacterized protein</fullName>
    </submittedName>
</protein>